<dbReference type="Pfam" id="PF07992">
    <property type="entry name" value="Pyr_redox_2"/>
    <property type="match status" value="1"/>
</dbReference>
<keyword evidence="4" id="KW-0274">FAD</keyword>
<keyword evidence="5" id="KW-0560">Oxidoreductase</keyword>
<evidence type="ECO:0000256" key="4">
    <source>
        <dbReference type="ARBA" id="ARBA00022827"/>
    </source>
</evidence>
<proteinExistence type="inferred from homology"/>
<keyword evidence="3" id="KW-0285">Flavoprotein</keyword>
<dbReference type="PRINTS" id="PR00368">
    <property type="entry name" value="FADPNR"/>
</dbReference>
<dbReference type="SUPFAM" id="SSF51905">
    <property type="entry name" value="FAD/NAD(P)-binding domain"/>
    <property type="match status" value="1"/>
</dbReference>
<accession>A0ABT1YB19</accession>
<dbReference type="InterPro" id="IPR023753">
    <property type="entry name" value="FAD/NAD-binding_dom"/>
</dbReference>
<protein>
    <submittedName>
        <fullName evidence="8">FAD-dependent oxidoreductase</fullName>
    </submittedName>
</protein>
<comment type="cofactor">
    <cofactor evidence="1">
        <name>FAD</name>
        <dbReference type="ChEBI" id="CHEBI:57692"/>
    </cofactor>
</comment>
<reference evidence="8 9" key="1">
    <citation type="submission" date="2022-08" db="EMBL/GenBank/DDBJ databases">
        <title>Paenibacillus endoradicis sp. nov., Paenibacillus radicibacter sp. nov and Paenibacillus pararadicis sp. nov., three cold-adapted plant growth-promoting bacteria isolated from root of Larix gmelinii in Great Khingan.</title>
        <authorList>
            <person name="Xue H."/>
        </authorList>
    </citation>
    <scope>NUCLEOTIDE SEQUENCE [LARGE SCALE GENOMIC DNA]</scope>
    <source>
        <strain evidence="8 9">N5-1-1-5</strain>
    </source>
</reference>
<evidence type="ECO:0000256" key="5">
    <source>
        <dbReference type="ARBA" id="ARBA00023002"/>
    </source>
</evidence>
<dbReference type="Proteomes" id="UP001300012">
    <property type="component" value="Unassembled WGS sequence"/>
</dbReference>
<dbReference type="InterPro" id="IPR036188">
    <property type="entry name" value="FAD/NAD-bd_sf"/>
</dbReference>
<evidence type="ECO:0000259" key="7">
    <source>
        <dbReference type="Pfam" id="PF07992"/>
    </source>
</evidence>
<dbReference type="InterPro" id="IPR051169">
    <property type="entry name" value="NADH-Q_oxidoreductase"/>
</dbReference>
<dbReference type="PANTHER" id="PTHR42913">
    <property type="entry name" value="APOPTOSIS-INDUCING FACTOR 1"/>
    <property type="match status" value="1"/>
</dbReference>
<keyword evidence="6" id="KW-0175">Coiled coil</keyword>
<dbReference type="EMBL" id="JANQBD010000002">
    <property type="protein sequence ID" value="MCR8630378.1"/>
    <property type="molecule type" value="Genomic_DNA"/>
</dbReference>
<feature type="coiled-coil region" evidence="6">
    <location>
        <begin position="131"/>
        <end position="158"/>
    </location>
</feature>
<comment type="caution">
    <text evidence="8">The sequence shown here is derived from an EMBL/GenBank/DDBJ whole genome shotgun (WGS) entry which is preliminary data.</text>
</comment>
<dbReference type="Gene3D" id="3.50.50.100">
    <property type="match status" value="1"/>
</dbReference>
<comment type="similarity">
    <text evidence="2">Belongs to the NADH dehydrogenase family.</text>
</comment>
<keyword evidence="9" id="KW-1185">Reference proteome</keyword>
<feature type="domain" description="FAD/NAD(P)-binding" evidence="7">
    <location>
        <begin position="6"/>
        <end position="322"/>
    </location>
</feature>
<evidence type="ECO:0000256" key="6">
    <source>
        <dbReference type="SAM" id="Coils"/>
    </source>
</evidence>
<dbReference type="PANTHER" id="PTHR42913:SF3">
    <property type="entry name" value="64 KDA MITOCHONDRIAL NADH DEHYDROGENASE (EUROFUNG)"/>
    <property type="match status" value="1"/>
</dbReference>
<dbReference type="RefSeq" id="WP_258211993.1">
    <property type="nucleotide sequence ID" value="NZ_JANQBD010000002.1"/>
</dbReference>
<evidence type="ECO:0000313" key="9">
    <source>
        <dbReference type="Proteomes" id="UP001300012"/>
    </source>
</evidence>
<evidence type="ECO:0000256" key="3">
    <source>
        <dbReference type="ARBA" id="ARBA00022630"/>
    </source>
</evidence>
<gene>
    <name evidence="8" type="ORF">NV381_04080</name>
</gene>
<name>A0ABT1YB19_9BACL</name>
<sequence length="393" mass="43451">MKELTCIVVGGGYAGINAVKAIRKTFSSEAHQFLIRIVLIDKNSYHLRKVLLFKPAAGNDDIIIPLARLFPEGIELIQATVTKIEREARRLYYKDSEGNENFINYNVLVMTLGSIIRKPDTQQGGVALASLEEAQKIRETWRTNLKKAVNEINTQERQRLMTIAIAGAGISGIETSAELAHFVRKDAQQLGLIPSDVKIYLFNMNKRLFPEGPAKVGVKLERAIEACGVTVIHDCKVLEEREGALTLSYGKTMSVGLCIWTLGLLPNPMLRSIGMPVNSDGYVIVDESYRVQDAQDVYSIGDCARIVDPSGRADGKTCKEATAQAARLAKILAADLTGRPAPVHKGFIDFFCFGLGPEQGIAWTRKWGIDVIFTGKLGWRMRKVTWDLASLLK</sequence>
<evidence type="ECO:0000256" key="2">
    <source>
        <dbReference type="ARBA" id="ARBA00005272"/>
    </source>
</evidence>
<evidence type="ECO:0000313" key="8">
    <source>
        <dbReference type="EMBL" id="MCR8630378.1"/>
    </source>
</evidence>
<organism evidence="8 9">
    <name type="scientific">Paenibacillus radicis</name>
    <name type="common">ex Xue et al. 2023</name>
    <dbReference type="NCBI Taxonomy" id="2972489"/>
    <lineage>
        <taxon>Bacteria</taxon>
        <taxon>Bacillati</taxon>
        <taxon>Bacillota</taxon>
        <taxon>Bacilli</taxon>
        <taxon>Bacillales</taxon>
        <taxon>Paenibacillaceae</taxon>
        <taxon>Paenibacillus</taxon>
    </lineage>
</organism>
<evidence type="ECO:0000256" key="1">
    <source>
        <dbReference type="ARBA" id="ARBA00001974"/>
    </source>
</evidence>